<feature type="binding site" evidence="5">
    <location>
        <begin position="140"/>
        <end position="141"/>
    </location>
    <ligand>
        <name>ATP</name>
        <dbReference type="ChEBI" id="CHEBI:30616"/>
    </ligand>
</feature>
<feature type="binding site" evidence="5">
    <location>
        <position position="203"/>
    </location>
    <ligand>
        <name>ATP</name>
        <dbReference type="ChEBI" id="CHEBI:30616"/>
    </ligand>
</feature>
<evidence type="ECO:0000256" key="2">
    <source>
        <dbReference type="ARBA" id="ARBA00022727"/>
    </source>
</evidence>
<dbReference type="Proteomes" id="UP000435649">
    <property type="component" value="Unassembled WGS sequence"/>
</dbReference>
<comment type="catalytic activity">
    <reaction evidence="5 7">
        <text>AMP + ATP = 2 ADP</text>
        <dbReference type="Rhea" id="RHEA:12973"/>
        <dbReference type="ChEBI" id="CHEBI:30616"/>
        <dbReference type="ChEBI" id="CHEBI:456215"/>
        <dbReference type="ChEBI" id="CHEBI:456216"/>
        <dbReference type="EC" id="2.7.4.3"/>
    </reaction>
</comment>
<dbReference type="InterPro" id="IPR027417">
    <property type="entry name" value="P-loop_NTPase"/>
</dbReference>
<keyword evidence="5" id="KW-0862">Zinc</keyword>
<evidence type="ECO:0000256" key="7">
    <source>
        <dbReference type="RuleBase" id="RU003331"/>
    </source>
</evidence>
<dbReference type="FunFam" id="3.40.50.300:FF:000106">
    <property type="entry name" value="Adenylate kinase mitochondrial"/>
    <property type="match status" value="1"/>
</dbReference>
<gene>
    <name evidence="5" type="primary">adk</name>
    <name evidence="9" type="ORF">FYJ85_04970</name>
</gene>
<feature type="binding site" evidence="5">
    <location>
        <position position="96"/>
    </location>
    <ligand>
        <name>AMP</name>
        <dbReference type="ChEBI" id="CHEBI:456215"/>
    </ligand>
</feature>
<comment type="domain">
    <text evidence="5">Consists of three domains, a large central CORE domain and two small peripheral domains, NMPbind and LID, which undergo movements during catalysis. The LID domain closes over the site of phosphoryl transfer upon ATP binding. Assembling and dissambling the active center during each catalytic cycle provides an effective means to prevent ATP hydrolysis. Some bacteria have evolved a zinc-coordinating structure that stabilizes the LID domain.</text>
</comment>
<feature type="binding site" evidence="5">
    <location>
        <position position="164"/>
    </location>
    <ligand>
        <name>AMP</name>
        <dbReference type="ChEBI" id="CHEBI:456215"/>
    </ligand>
</feature>
<feature type="binding site" evidence="5">
    <location>
        <position position="134"/>
    </location>
    <ligand>
        <name>Zn(2+)</name>
        <dbReference type="ChEBI" id="CHEBI:29105"/>
        <note>structural</note>
    </ligand>
</feature>
<comment type="subunit">
    <text evidence="5 7">Monomer.</text>
</comment>
<keyword evidence="5 7" id="KW-0067">ATP-binding</keyword>
<dbReference type="CDD" id="cd01428">
    <property type="entry name" value="ADK"/>
    <property type="match status" value="1"/>
</dbReference>
<dbReference type="PANTHER" id="PTHR23359">
    <property type="entry name" value="NUCLEOTIDE KINASE"/>
    <property type="match status" value="1"/>
</dbReference>
<feature type="binding site" evidence="5">
    <location>
        <begin position="14"/>
        <end position="19"/>
    </location>
    <ligand>
        <name>ATP</name>
        <dbReference type="ChEBI" id="CHEBI:30616"/>
    </ligand>
</feature>
<evidence type="ECO:0000256" key="1">
    <source>
        <dbReference type="ARBA" id="ARBA00022679"/>
    </source>
</evidence>
<dbReference type="Pfam" id="PF00406">
    <property type="entry name" value="ADK"/>
    <property type="match status" value="1"/>
</dbReference>
<evidence type="ECO:0000313" key="9">
    <source>
        <dbReference type="EMBL" id="MST96398.1"/>
    </source>
</evidence>
<feature type="binding site" evidence="5">
    <location>
        <position position="40"/>
    </location>
    <ligand>
        <name>AMP</name>
        <dbReference type="ChEBI" id="CHEBI:456215"/>
    </ligand>
</feature>
<dbReference type="NCBIfam" id="NF011100">
    <property type="entry name" value="PRK14527.1"/>
    <property type="match status" value="1"/>
</dbReference>
<dbReference type="GO" id="GO:0005524">
    <property type="term" value="F:ATP binding"/>
    <property type="evidence" value="ECO:0007669"/>
    <property type="project" value="UniProtKB-UniRule"/>
</dbReference>
<feature type="binding site" evidence="5">
    <location>
        <position position="175"/>
    </location>
    <ligand>
        <name>AMP</name>
        <dbReference type="ChEBI" id="CHEBI:456215"/>
    </ligand>
</feature>
<dbReference type="InterPro" id="IPR007862">
    <property type="entry name" value="Adenylate_kinase_lid-dom"/>
</dbReference>
<keyword evidence="3 5" id="KW-0547">Nucleotide-binding</keyword>
<keyword evidence="1 5" id="KW-0808">Transferase</keyword>
<feature type="binding site" evidence="5">
    <location>
        <position position="154"/>
    </location>
    <ligand>
        <name>Zn(2+)</name>
        <dbReference type="ChEBI" id="CHEBI:29105"/>
        <note>structural</note>
    </ligand>
</feature>
<evidence type="ECO:0000256" key="3">
    <source>
        <dbReference type="ARBA" id="ARBA00022741"/>
    </source>
</evidence>
<keyword evidence="5" id="KW-0963">Cytoplasm</keyword>
<evidence type="ECO:0000313" key="10">
    <source>
        <dbReference type="Proteomes" id="UP000435649"/>
    </source>
</evidence>
<feature type="region of interest" description="LID" evidence="5">
    <location>
        <begin position="130"/>
        <end position="167"/>
    </location>
</feature>
<dbReference type="NCBIfam" id="NF001381">
    <property type="entry name" value="PRK00279.1-3"/>
    <property type="match status" value="1"/>
</dbReference>
<keyword evidence="5" id="KW-0479">Metal-binding</keyword>
<dbReference type="GO" id="GO:0004017">
    <property type="term" value="F:AMP kinase activity"/>
    <property type="evidence" value="ECO:0007669"/>
    <property type="project" value="UniProtKB-UniRule"/>
</dbReference>
<dbReference type="NCBIfam" id="NF001380">
    <property type="entry name" value="PRK00279.1-2"/>
    <property type="match status" value="1"/>
</dbReference>
<dbReference type="Pfam" id="PF05191">
    <property type="entry name" value="ADK_lid"/>
    <property type="match status" value="1"/>
</dbReference>
<feature type="region of interest" description="NMP" evidence="5">
    <location>
        <begin position="34"/>
        <end position="63"/>
    </location>
</feature>
<comment type="function">
    <text evidence="5">Catalyzes the reversible transfer of the terminal phosphate group between ATP and AMP. Plays an important role in cellular energy homeostasis and in adenine nucleotide metabolism.</text>
</comment>
<evidence type="ECO:0000256" key="6">
    <source>
        <dbReference type="RuleBase" id="RU003330"/>
    </source>
</evidence>
<name>A0A844G1E6_9BACT</name>
<evidence type="ECO:0000256" key="5">
    <source>
        <dbReference type="HAMAP-Rule" id="MF_00235"/>
    </source>
</evidence>
<dbReference type="PROSITE" id="PS00113">
    <property type="entry name" value="ADENYLATE_KINASE"/>
    <property type="match status" value="1"/>
</dbReference>
<proteinExistence type="inferred from homology"/>
<evidence type="ECO:0000259" key="8">
    <source>
        <dbReference type="Pfam" id="PF05191"/>
    </source>
</evidence>
<feature type="binding site" evidence="5">
    <location>
        <begin position="89"/>
        <end position="92"/>
    </location>
    <ligand>
        <name>AMP</name>
        <dbReference type="ChEBI" id="CHEBI:456215"/>
    </ligand>
</feature>
<comment type="pathway">
    <text evidence="5">Purine metabolism; AMP biosynthesis via salvage pathway; AMP from ADP: step 1/1.</text>
</comment>
<accession>A0A844G1E6</accession>
<dbReference type="GO" id="GO:0008270">
    <property type="term" value="F:zinc ion binding"/>
    <property type="evidence" value="ECO:0007669"/>
    <property type="project" value="UniProtKB-UniRule"/>
</dbReference>
<dbReference type="RefSeq" id="WP_106053815.1">
    <property type="nucleotide sequence ID" value="NZ_CALXOB010000023.1"/>
</dbReference>
<sequence>MLKQKNLIFVGAPGAGKGTFSALLLERHPMAHISTGDILRDEVKRDTELGREAAKLMKEGKLVPDEVIAGMVRERLAQPDCDNGFILDGFPRTIRQAELLEEALSSLGRKLDRVVYFKVDDDVILKRLTARLNCRKCGKIYNKLFMPPKVENVCDDCGSELFQRPDDSLETAKSRLEVFYRQTSPLIDYYRKQGLMLEITETDKDKICAVLAAELE</sequence>
<comment type="similarity">
    <text evidence="5 6">Belongs to the adenylate kinase family.</text>
</comment>
<dbReference type="InterPro" id="IPR006259">
    <property type="entry name" value="Adenyl_kin_sub"/>
</dbReference>
<keyword evidence="4 5" id="KW-0418">Kinase</keyword>
<dbReference type="EMBL" id="VUNS01000003">
    <property type="protein sequence ID" value="MST96398.1"/>
    <property type="molecule type" value="Genomic_DNA"/>
</dbReference>
<dbReference type="InterPro" id="IPR033690">
    <property type="entry name" value="Adenylat_kinase_CS"/>
</dbReference>
<comment type="caution">
    <text evidence="9">The sequence shown here is derived from an EMBL/GenBank/DDBJ whole genome shotgun (WGS) entry which is preliminary data.</text>
</comment>
<feature type="binding site" evidence="5">
    <location>
        <position position="35"/>
    </location>
    <ligand>
        <name>AMP</name>
        <dbReference type="ChEBI" id="CHEBI:456215"/>
    </ligand>
</feature>
<dbReference type="NCBIfam" id="TIGR01351">
    <property type="entry name" value="adk"/>
    <property type="match status" value="1"/>
</dbReference>
<dbReference type="AlphaFoldDB" id="A0A844G1E6"/>
<dbReference type="HAMAP" id="MF_00235">
    <property type="entry name" value="Adenylate_kinase_Adk"/>
    <property type="match status" value="1"/>
</dbReference>
<dbReference type="PRINTS" id="PR00094">
    <property type="entry name" value="ADENYLTKNASE"/>
</dbReference>
<dbReference type="InterPro" id="IPR000850">
    <property type="entry name" value="Adenylat/UMP-CMP_kin"/>
</dbReference>
<keyword evidence="10" id="KW-1185">Reference proteome</keyword>
<evidence type="ECO:0000256" key="4">
    <source>
        <dbReference type="ARBA" id="ARBA00022777"/>
    </source>
</evidence>
<feature type="binding site" evidence="5">
    <location>
        <begin position="61"/>
        <end position="63"/>
    </location>
    <ligand>
        <name>AMP</name>
        <dbReference type="ChEBI" id="CHEBI:456215"/>
    </ligand>
</feature>
<dbReference type="UniPathway" id="UPA00588">
    <property type="reaction ID" value="UER00649"/>
</dbReference>
<protein>
    <recommendedName>
        <fullName evidence="5 7">Adenylate kinase</fullName>
        <shortName evidence="5">AK</shortName>
        <ecNumber evidence="5 7">2.7.4.3</ecNumber>
    </recommendedName>
    <alternativeName>
        <fullName evidence="5">ATP-AMP transphosphorylase</fullName>
    </alternativeName>
    <alternativeName>
        <fullName evidence="5">ATP:AMP phosphotransferase</fullName>
    </alternativeName>
    <alternativeName>
        <fullName evidence="5">Adenylate monophosphate kinase</fullName>
    </alternativeName>
</protein>
<comment type="subcellular location">
    <subcellularLocation>
        <location evidence="5 7">Cytoplasm</location>
    </subcellularLocation>
</comment>
<dbReference type="GO" id="GO:0044209">
    <property type="term" value="P:AMP salvage"/>
    <property type="evidence" value="ECO:0007669"/>
    <property type="project" value="UniProtKB-UniRule"/>
</dbReference>
<dbReference type="Gene3D" id="3.40.50.300">
    <property type="entry name" value="P-loop containing nucleotide triphosphate hydrolases"/>
    <property type="match status" value="1"/>
</dbReference>
<feature type="binding site" evidence="5">
    <location>
        <position position="157"/>
    </location>
    <ligand>
        <name>Zn(2+)</name>
        <dbReference type="ChEBI" id="CHEBI:29105"/>
        <note>structural</note>
    </ligand>
</feature>
<reference evidence="9 10" key="1">
    <citation type="submission" date="2019-08" db="EMBL/GenBank/DDBJ databases">
        <title>In-depth cultivation of the pig gut microbiome towards novel bacterial diversity and tailored functional studies.</title>
        <authorList>
            <person name="Wylensek D."/>
            <person name="Hitch T.C.A."/>
            <person name="Clavel T."/>
        </authorList>
    </citation>
    <scope>NUCLEOTIDE SEQUENCE [LARGE SCALE GENOMIC DNA]</scope>
    <source>
        <strain evidence="9 10">BBE-744-WT-12</strain>
    </source>
</reference>
<dbReference type="GO" id="GO:0005737">
    <property type="term" value="C:cytoplasm"/>
    <property type="evidence" value="ECO:0007669"/>
    <property type="project" value="UniProtKB-SubCell"/>
</dbReference>
<dbReference type="EC" id="2.7.4.3" evidence="5 7"/>
<organism evidence="9 10">
    <name type="scientific">Victivallis lenta</name>
    <dbReference type="NCBI Taxonomy" id="2606640"/>
    <lineage>
        <taxon>Bacteria</taxon>
        <taxon>Pseudomonadati</taxon>
        <taxon>Lentisphaerota</taxon>
        <taxon>Lentisphaeria</taxon>
        <taxon>Victivallales</taxon>
        <taxon>Victivallaceae</taxon>
        <taxon>Victivallis</taxon>
    </lineage>
</organism>
<keyword evidence="2 5" id="KW-0545">Nucleotide biosynthesis</keyword>
<feature type="binding site" evidence="5">
    <location>
        <position position="131"/>
    </location>
    <ligand>
        <name>ATP</name>
        <dbReference type="ChEBI" id="CHEBI:30616"/>
    </ligand>
</feature>
<feature type="domain" description="Adenylate kinase active site lid" evidence="8">
    <location>
        <begin position="131"/>
        <end position="166"/>
    </location>
</feature>
<dbReference type="SUPFAM" id="SSF52540">
    <property type="entry name" value="P-loop containing nucleoside triphosphate hydrolases"/>
    <property type="match status" value="1"/>
</dbReference>
<feature type="binding site" evidence="5">
    <location>
        <position position="137"/>
    </location>
    <ligand>
        <name>Zn(2+)</name>
        <dbReference type="ChEBI" id="CHEBI:29105"/>
        <note>structural</note>
    </ligand>
</feature>